<organism evidence="1 2">
    <name type="scientific">Caerostris extrusa</name>
    <name type="common">Bark spider</name>
    <name type="synonym">Caerostris bankana</name>
    <dbReference type="NCBI Taxonomy" id="172846"/>
    <lineage>
        <taxon>Eukaryota</taxon>
        <taxon>Metazoa</taxon>
        <taxon>Ecdysozoa</taxon>
        <taxon>Arthropoda</taxon>
        <taxon>Chelicerata</taxon>
        <taxon>Arachnida</taxon>
        <taxon>Araneae</taxon>
        <taxon>Araneomorphae</taxon>
        <taxon>Entelegynae</taxon>
        <taxon>Araneoidea</taxon>
        <taxon>Araneidae</taxon>
        <taxon>Caerostris</taxon>
    </lineage>
</organism>
<dbReference type="Proteomes" id="UP001054945">
    <property type="component" value="Unassembled WGS sequence"/>
</dbReference>
<dbReference type="AlphaFoldDB" id="A0AAV4R6K4"/>
<dbReference type="EMBL" id="BPLR01007526">
    <property type="protein sequence ID" value="GIY17578.1"/>
    <property type="molecule type" value="Genomic_DNA"/>
</dbReference>
<gene>
    <name evidence="1" type="ORF">CEXT_778061</name>
</gene>
<proteinExistence type="predicted"/>
<comment type="caution">
    <text evidence="1">The sequence shown here is derived from an EMBL/GenBank/DDBJ whole genome shotgun (WGS) entry which is preliminary data.</text>
</comment>
<reference evidence="1 2" key="1">
    <citation type="submission" date="2021-06" db="EMBL/GenBank/DDBJ databases">
        <title>Caerostris extrusa draft genome.</title>
        <authorList>
            <person name="Kono N."/>
            <person name="Arakawa K."/>
        </authorList>
    </citation>
    <scope>NUCLEOTIDE SEQUENCE [LARGE SCALE GENOMIC DNA]</scope>
</reference>
<protein>
    <submittedName>
        <fullName evidence="1">Uncharacterized protein</fullName>
    </submittedName>
</protein>
<sequence>MKRWQDIQTAYMSTKINCCERWTNYPCALANRETSEVSRSSRKYWDSEWCIERESESCVQYGIILRIA</sequence>
<evidence type="ECO:0000313" key="2">
    <source>
        <dbReference type="Proteomes" id="UP001054945"/>
    </source>
</evidence>
<name>A0AAV4R6K4_CAEEX</name>
<evidence type="ECO:0000313" key="1">
    <source>
        <dbReference type="EMBL" id="GIY17578.1"/>
    </source>
</evidence>
<keyword evidence="2" id="KW-1185">Reference proteome</keyword>
<accession>A0AAV4R6K4</accession>